<protein>
    <submittedName>
        <fullName evidence="1">Uncharacterized protein</fullName>
    </submittedName>
</protein>
<proteinExistence type="predicted"/>
<name>A0A8S5VFE1_9CAUD</name>
<sequence length="114" mass="13195">MEFEYEFTANIIKSIGAPSYQEETVKEYIEEVIEYMVSSGVPKELAISRKCKGTVTRGVNDLWNYGSGDVNLSEYFKDRVIQLSYEKKEMSESEELQKYKELATALLKEVEKNE</sequence>
<evidence type="ECO:0000313" key="1">
    <source>
        <dbReference type="EMBL" id="DAG05392.1"/>
    </source>
</evidence>
<dbReference type="EMBL" id="BK016258">
    <property type="protein sequence ID" value="DAG05392.1"/>
    <property type="molecule type" value="Genomic_DNA"/>
</dbReference>
<accession>A0A8S5VFE1</accession>
<organism evidence="1">
    <name type="scientific">Myoviridae sp. ctai52</name>
    <dbReference type="NCBI Taxonomy" id="2825134"/>
    <lineage>
        <taxon>Viruses</taxon>
        <taxon>Duplodnaviria</taxon>
        <taxon>Heunggongvirae</taxon>
        <taxon>Uroviricota</taxon>
        <taxon>Caudoviricetes</taxon>
    </lineage>
</organism>
<reference evidence="1" key="1">
    <citation type="journal article" date="2021" name="Proc. Natl. Acad. Sci. U.S.A.">
        <title>A Catalog of Tens of Thousands of Viruses from Human Metagenomes Reveals Hidden Associations with Chronic Diseases.</title>
        <authorList>
            <person name="Tisza M.J."/>
            <person name="Buck C.B."/>
        </authorList>
    </citation>
    <scope>NUCLEOTIDE SEQUENCE</scope>
    <source>
        <strain evidence="1">Ctai52</strain>
    </source>
</reference>